<dbReference type="InterPro" id="IPR001245">
    <property type="entry name" value="Ser-Thr/Tyr_kinase_cat_dom"/>
</dbReference>
<dbReference type="PROSITE" id="PS00107">
    <property type="entry name" value="PROTEIN_KINASE_ATP"/>
    <property type="match status" value="1"/>
</dbReference>
<dbReference type="InterPro" id="IPR017441">
    <property type="entry name" value="Protein_kinase_ATP_BS"/>
</dbReference>
<dbReference type="SUPFAM" id="SSF56112">
    <property type="entry name" value="Protein kinase-like (PK-like)"/>
    <property type="match status" value="1"/>
</dbReference>
<keyword evidence="5" id="KW-0472">Membrane</keyword>
<dbReference type="EMBL" id="JAPMOS010000009">
    <property type="protein sequence ID" value="KAJ4461051.1"/>
    <property type="molecule type" value="Genomic_DNA"/>
</dbReference>
<keyword evidence="1" id="KW-0808">Transferase</keyword>
<organism evidence="7 8">
    <name type="scientific">Paratrimastix pyriformis</name>
    <dbReference type="NCBI Taxonomy" id="342808"/>
    <lineage>
        <taxon>Eukaryota</taxon>
        <taxon>Metamonada</taxon>
        <taxon>Preaxostyla</taxon>
        <taxon>Paratrimastigidae</taxon>
        <taxon>Paratrimastix</taxon>
    </lineage>
</organism>
<keyword evidence="8" id="KW-1185">Reference proteome</keyword>
<keyword evidence="2 4" id="KW-0547">Nucleotide-binding</keyword>
<keyword evidence="5" id="KW-1133">Transmembrane helix</keyword>
<evidence type="ECO:0000256" key="4">
    <source>
        <dbReference type="PROSITE-ProRule" id="PRU10141"/>
    </source>
</evidence>
<dbReference type="CDD" id="cd13999">
    <property type="entry name" value="STKc_MAP3K-like"/>
    <property type="match status" value="1"/>
</dbReference>
<dbReference type="Pfam" id="PF07714">
    <property type="entry name" value="PK_Tyr_Ser-Thr"/>
    <property type="match status" value="1"/>
</dbReference>
<dbReference type="Gene3D" id="1.10.510.10">
    <property type="entry name" value="Transferase(Phosphotransferase) domain 1"/>
    <property type="match status" value="1"/>
</dbReference>
<feature type="binding site" evidence="4">
    <location>
        <position position="3110"/>
    </location>
    <ligand>
        <name>ATP</name>
        <dbReference type="ChEBI" id="CHEBI:30616"/>
    </ligand>
</feature>
<evidence type="ECO:0000256" key="3">
    <source>
        <dbReference type="ARBA" id="ARBA00022840"/>
    </source>
</evidence>
<keyword evidence="3 4" id="KW-0067">ATP-binding</keyword>
<feature type="transmembrane region" description="Helical" evidence="5">
    <location>
        <begin position="3035"/>
        <end position="3060"/>
    </location>
</feature>
<sequence>MERSVDFERWEWPFVRRKPGALSRRISRLNTRVNSTRHWQVRVNSLPLAAQFPLICDQHPRSRLQDIMPTLLLLGLVLAGTIVGFDFSYSQAQLDEIVQDTTLHFALQLRNPPLVLQTIFDHVFQLVSGWFGHIGGFQLRFICNNTYPVWLRVMSCAIHGCEVPEAAWVLKIHHMYLPDSRAYVFLMALNGSIISKPGLDQKVGEWTTETNPPCEDSDTHDCEWWLQFKRVPVDSCATIDGVNQTGSSFVLQGDKPYGFQREYLVRTTIAQIDYGSNVCGMACLEQYPDLEPMIDETCVRKALALHVASDLATSLSLANQSTTPWDGALALALAAASVTQQYRHPDFVGLFAQFKGSQDYLEVMNCEAPSLETVSVCLEQGHPRWLVGFRKQKLYNDDRVHIYRMHQNGTLLYPEFATRDFDVADEQRFRQRFGWHLSQFYLRPFATYSVDTSTLVAGSFHAPGIVCSMSETCAAVSFARLSVDALIAQASQGLGPWQSFAKPPSAQEALRAFEAIANLTHTFRDGYQSVFVLSFSPNCVYIWMRCQENDHRPVCAMLRQQNFTTNLVGVLSEELIDPNSTTNRTLCFALSSEGVVIRAFPFGEFSATNLTLPAAADPNQPWGSSSDPALPFLAPTKGNFYTIQTGFGVLAASFRPFDEPCANSSADAHISRWIVLTLAQTQEQTGALSEIHNESAAFRILWETLRKYRQRETLNVKIAQLSSRDYYELRDCSSIPGQSYLPCTVRRGTYYIGVVSSTRFEDDHYTHFFVVSPIDGGIQGAEISVQEFQQAEAAFSGEVLGRTSRPGLFVLQDEPWCHQGDGWTDFDSVEILVGGDYSRVQAFVKTMDGWVLASDWSASSERLYESDSDFWAANFEVSLFSPSTLAHMNMNFSSWDGVRSLVGALLDGLIYESNGFEFALSFIQKEDQFYASVQSCHLPWSGEDPYCSLASRLGINYLLLLASRPLFGDTHLRVLLLPDNCSLSSQPLATRSFDFSDLPELKMTSDQKWGPIFLLPSTNCAASVRVRHTSAGIFSGHRLRLEPPGHANNLWRRFAQNVVVSLHNQSAALVGNNYSDHFHILYSHSRLNDNGWANAVFFARKDCTRYVELLNCERAPAEVCRMATAHWKTRWIGGVQDERVFRDDAMHYFNLDENGRPTTALAVQNHFPACQSSWFSLRQGWTYPTHDDLQVYVRDSPDVVIGALRSPRDLPCTLPAEFLVNELAENQSLPRQAATASTPRGVQDIFGTLMDAFQQFQFGYGDEVTLLTNHTSAYTIQPCFHLDLATDAVKAACARLQAAAGDSAKYLGYVRNDALYGADGHRRVFVLDFSGSFRSQEPLFVEDQAFSIEEQPSWGNTSGWQYGLFSDLYVKSIKGYSDQGRVSARHLHAEPCLTWDRVSHSQAHSAVHYLNAHISDSLISNPTQGFVPLVKALMLFDRQSQLILAHPNFFVAVMSCLHQIGRENALCSGDAPFVGQWVSQTKFGDTRIRTFRLSSMGKFMDNPANPNVTENYYNYTQRPWYIQQNGWTPLFQFQLLNGYLGQSLVKTTQEGIRIVSNRFLTEDPLFATEVNTDRPEVSWAIDAVRALASMSDSFLGYGNESAALKTFATLLPILQTFQNGFELFLGVVYPDGQSYRVLTCAAYGGELPECALALEAGCRYIGIISNSTATPDLFYTLDDFGYVKDPIHPPGFGPSHKASGMGDSFAPHNRSLWAIPLGKHQSRSETWIDGWDVFQTSLYVTEVQLDAGCSCRFFASRLASEPVIPTTCVKNSFAQNVLDDLVMQVDPSNLEVGRELTYLSRYMEDYLSPDAINIRMMFDGKYFAVVTCKNQSLAQSQLGCNRVPPNSRIGHKYSSAVFFDRKLRSFELDSSGTTVKLLETSVDDFNVAQLPWYEQDNGWTFQKPFISPMGPDAYQSYSRTVTRTGVIVYLSSDRMVNEPCISQKVSSWTTGALSKLVERSTQLPVASLSNLTDADTFKMLVEILEDSQNGYASALFLGLDNNMLWYIEFCHTTLSGVCAWLTRRENLCYVGLVFRQMRAHFVALDHQGAIENFSTSHDQSATERLDQTAFWRANLDGTYVLNDNVIGFSSFSEFSLRSIPFGRAAARHEISEPPLSDTECLGYSEMIPIVHHLAKQDLIAVHDNMTEIFPMMMRSIQAFGQGDLIHFFLGLRGDSISPLFLITNCWHQTTSSSALCRSLATHYIGQFVDARFYDPLVRSFPLTDQGLPLKMESPQTGVEYAFRAEQWFRQGKGWTAKTPAPSALPGKGIVRTFVVPSGQTHYVAADRNDEQECSLTPLCASDSFAQTIVESAAALRSIFVSLRDISAVQNRLTHLFQIFANYQTGFGLSLSTTSRKERDFLMVFSCHTSAIFQSLSFCDQAQRLLNSSYLGFARVSAVFKNDLPHVFALNDSGSVLPFDLSSWDQLSQGDSPYDPSLQYWFTAPDGWLPTQPDLAADSYSGLATYVRTQSGAKVVAVQVANKASKCVSRQCRSESWAPQVVTLLASTTDLPELVCNCSILPSHTNSFKIRAASRSTDPVLLREPLSRLAEAIAATNRGRTGLLMAAHRGSGLRYSFLNCWSPHYNSTPACQFIKSNLTINDPAWLAMVYPTNNLNPMTFRLRVPDGQLVPLGSVPLPTVTNTNESLWFQIREGWSPAHTFSASSVQYFSKTVYLGGTADPWDAVTIAADRPLLEDCLPAGAPSYLRPSFVAFEAESPRHAIAGLSLQVTLGFVQLSGVAYPCSGVSDPSAVYSLFDTDRNSALPDVAWRCLPDDRFQATWVPTEAKTHRIRAVCSDSPTPAARDLPPIEIRHGSFDAIVFGSVPSIILARSPFVLVFEAVDAHLNNFHCSDAEDPPTFAVLLLDDVRPHLDCDDTDETSHHYRATWPGTDTPRASSLKVLDASGKAVLQELTLYRVSGFPSSNSSIVVAPHEITIGSEFTLQVTTRDEFWNTYPCTKAALVMSHPLVNLTWDPSSPSASAVIWSCSDTNFVGVGNISTPGNYRYSVSVRSGDETWDLLGTFHLLVNSAPQPPSNLWWIILTSSCGAALVITPLVLVCFMWQRARKAIKRWSVDQIAKVDFAGLKRLEQIGHGAFGEVFRADFNGTIVAVKSLYPQQGSSEQIRQFDQEVALLRTLRHPYVVSLIGATTEEPRWIVTEYLENGSLSGILRDPKRELPMELRLRMAFDMARGVSYLHSLHPPLFHRDIKSQNMLVTGDMRVKVADFGISRMSHEASARTTAAAGTMGWASPEVLQGNSHAWLPSDVYSFGVVLWELVTRQEPWAGVAPLQAMNQVVAGVRPPLPPDDDSGFPSAFMALLRQCWDQSPEARPTMRQVVDVLGAEVRLHPYKPLAKKTKKSGKRVPKEMASIDLHEHLLPGEP</sequence>
<dbReference type="PROSITE" id="PS50011">
    <property type="entry name" value="PROTEIN_KINASE_DOM"/>
    <property type="match status" value="1"/>
</dbReference>
<gene>
    <name evidence="7" type="ORF">PAPYR_2493</name>
</gene>
<evidence type="ECO:0000256" key="5">
    <source>
        <dbReference type="SAM" id="Phobius"/>
    </source>
</evidence>
<accession>A0ABQ8UPG7</accession>
<dbReference type="PANTHER" id="PTHR44329">
    <property type="entry name" value="SERINE/THREONINE-PROTEIN KINASE TNNI3K-RELATED"/>
    <property type="match status" value="1"/>
</dbReference>
<dbReference type="InterPro" id="IPR000719">
    <property type="entry name" value="Prot_kinase_dom"/>
</dbReference>
<dbReference type="PROSITE" id="PS00108">
    <property type="entry name" value="PROTEIN_KINASE_ST"/>
    <property type="match status" value="1"/>
</dbReference>
<dbReference type="InterPro" id="IPR011009">
    <property type="entry name" value="Kinase-like_dom_sf"/>
</dbReference>
<evidence type="ECO:0000313" key="8">
    <source>
        <dbReference type="Proteomes" id="UP001141327"/>
    </source>
</evidence>
<comment type="caution">
    <text evidence="7">The sequence shown here is derived from an EMBL/GenBank/DDBJ whole genome shotgun (WGS) entry which is preliminary data.</text>
</comment>
<reference evidence="7" key="1">
    <citation type="journal article" date="2022" name="bioRxiv">
        <title>Genomics of Preaxostyla Flagellates Illuminates Evolutionary Transitions and the Path Towards Mitochondrial Loss.</title>
        <authorList>
            <person name="Novak L.V.F."/>
            <person name="Treitli S.C."/>
            <person name="Pyrih J."/>
            <person name="Halakuc P."/>
            <person name="Pipaliya S.V."/>
            <person name="Vacek V."/>
            <person name="Brzon O."/>
            <person name="Soukal P."/>
            <person name="Eme L."/>
            <person name="Dacks J.B."/>
            <person name="Karnkowska A."/>
            <person name="Elias M."/>
            <person name="Hampl V."/>
        </authorList>
    </citation>
    <scope>NUCLEOTIDE SEQUENCE</scope>
    <source>
        <strain evidence="7">RCP-MX</strain>
    </source>
</reference>
<keyword evidence="1" id="KW-0418">Kinase</keyword>
<feature type="domain" description="Protein kinase" evidence="6">
    <location>
        <begin position="3083"/>
        <end position="3348"/>
    </location>
</feature>
<proteinExistence type="predicted"/>
<evidence type="ECO:0000259" key="6">
    <source>
        <dbReference type="PROSITE" id="PS50011"/>
    </source>
</evidence>
<evidence type="ECO:0000256" key="1">
    <source>
        <dbReference type="ARBA" id="ARBA00022527"/>
    </source>
</evidence>
<dbReference type="Proteomes" id="UP001141327">
    <property type="component" value="Unassembled WGS sequence"/>
</dbReference>
<dbReference type="SMART" id="SM00220">
    <property type="entry name" value="S_TKc"/>
    <property type="match status" value="1"/>
</dbReference>
<name>A0ABQ8UPG7_9EUKA</name>
<protein>
    <recommendedName>
        <fullName evidence="6">Protein kinase domain-containing protein</fullName>
    </recommendedName>
</protein>
<evidence type="ECO:0000313" key="7">
    <source>
        <dbReference type="EMBL" id="KAJ4461051.1"/>
    </source>
</evidence>
<dbReference type="InterPro" id="IPR051681">
    <property type="entry name" value="Ser/Thr_Kinases-Pseudokinases"/>
</dbReference>
<dbReference type="InterPro" id="IPR008271">
    <property type="entry name" value="Ser/Thr_kinase_AS"/>
</dbReference>
<keyword evidence="5" id="KW-0812">Transmembrane</keyword>
<keyword evidence="1" id="KW-0723">Serine/threonine-protein kinase</keyword>
<dbReference type="PRINTS" id="PR00109">
    <property type="entry name" value="TYRKINASE"/>
</dbReference>
<evidence type="ECO:0000256" key="2">
    <source>
        <dbReference type="ARBA" id="ARBA00022741"/>
    </source>
</evidence>